<gene>
    <name evidence="2" type="ORF">Val02_72740</name>
</gene>
<comment type="caution">
    <text evidence="2">The sequence shown here is derived from an EMBL/GenBank/DDBJ whole genome shotgun (WGS) entry which is preliminary data.</text>
</comment>
<sequence>MSTLARINNRLRERVRQLVEGRGPATERRAAAPPCGLLRLAGGCRHVDSDLRLGHETLAKSAVIGGSAAAPPRTCGRIWPVDDALLAKFRSYRRGFHRLSDDAHGITYHHSGAPLMMYNGVLRNAGGTTIDAAFSAARTARRGPATSSWRTVPQRANTLGHDA</sequence>
<feature type="compositionally biased region" description="Polar residues" evidence="1">
    <location>
        <begin position="145"/>
        <end position="157"/>
    </location>
</feature>
<reference evidence="2" key="1">
    <citation type="submission" date="2021-01" db="EMBL/GenBank/DDBJ databases">
        <title>Whole genome shotgun sequence of Virgisporangium aliadipatigenens NBRC 105644.</title>
        <authorList>
            <person name="Komaki H."/>
            <person name="Tamura T."/>
        </authorList>
    </citation>
    <scope>NUCLEOTIDE SEQUENCE</scope>
    <source>
        <strain evidence="2">NBRC 105644</strain>
    </source>
</reference>
<feature type="region of interest" description="Disordered" evidence="1">
    <location>
        <begin position="143"/>
        <end position="163"/>
    </location>
</feature>
<name>A0A8J3YTX4_9ACTN</name>
<evidence type="ECO:0000313" key="2">
    <source>
        <dbReference type="EMBL" id="GIJ50388.1"/>
    </source>
</evidence>
<proteinExistence type="predicted"/>
<protein>
    <submittedName>
        <fullName evidence="2">Uncharacterized protein</fullName>
    </submittedName>
</protein>
<keyword evidence="3" id="KW-1185">Reference proteome</keyword>
<dbReference type="RefSeq" id="WP_203903823.1">
    <property type="nucleotide sequence ID" value="NZ_BOPF01000035.1"/>
</dbReference>
<dbReference type="Proteomes" id="UP000619260">
    <property type="component" value="Unassembled WGS sequence"/>
</dbReference>
<organism evidence="2 3">
    <name type="scientific">Virgisporangium aliadipatigenens</name>
    <dbReference type="NCBI Taxonomy" id="741659"/>
    <lineage>
        <taxon>Bacteria</taxon>
        <taxon>Bacillati</taxon>
        <taxon>Actinomycetota</taxon>
        <taxon>Actinomycetes</taxon>
        <taxon>Micromonosporales</taxon>
        <taxon>Micromonosporaceae</taxon>
        <taxon>Virgisporangium</taxon>
    </lineage>
</organism>
<accession>A0A8J3YTX4</accession>
<evidence type="ECO:0000256" key="1">
    <source>
        <dbReference type="SAM" id="MobiDB-lite"/>
    </source>
</evidence>
<evidence type="ECO:0000313" key="3">
    <source>
        <dbReference type="Proteomes" id="UP000619260"/>
    </source>
</evidence>
<dbReference type="EMBL" id="BOPF01000035">
    <property type="protein sequence ID" value="GIJ50388.1"/>
    <property type="molecule type" value="Genomic_DNA"/>
</dbReference>
<dbReference type="AlphaFoldDB" id="A0A8J3YTX4"/>